<dbReference type="AlphaFoldDB" id="A0A8T1X6S4"/>
<name>A0A8T1X6S4_9STRA</name>
<protein>
    <submittedName>
        <fullName evidence="2">Uncharacterized protein</fullName>
    </submittedName>
</protein>
<organism evidence="2 3">
    <name type="scientific">Phytophthora boehmeriae</name>
    <dbReference type="NCBI Taxonomy" id="109152"/>
    <lineage>
        <taxon>Eukaryota</taxon>
        <taxon>Sar</taxon>
        <taxon>Stramenopiles</taxon>
        <taxon>Oomycota</taxon>
        <taxon>Peronosporomycetes</taxon>
        <taxon>Peronosporales</taxon>
        <taxon>Peronosporaceae</taxon>
        <taxon>Phytophthora</taxon>
    </lineage>
</organism>
<proteinExistence type="predicted"/>
<feature type="region of interest" description="Disordered" evidence="1">
    <location>
        <begin position="1"/>
        <end position="115"/>
    </location>
</feature>
<feature type="compositionally biased region" description="Basic and acidic residues" evidence="1">
    <location>
        <begin position="37"/>
        <end position="65"/>
    </location>
</feature>
<accession>A0A8T1X6S4</accession>
<evidence type="ECO:0000256" key="1">
    <source>
        <dbReference type="SAM" id="MobiDB-lite"/>
    </source>
</evidence>
<evidence type="ECO:0000313" key="3">
    <source>
        <dbReference type="Proteomes" id="UP000693981"/>
    </source>
</evidence>
<dbReference type="Proteomes" id="UP000693981">
    <property type="component" value="Unassembled WGS sequence"/>
</dbReference>
<sequence length="256" mass="27740">MDTPKVLTGEGRRNGATMSESEEGGGFQIVDEADTTEGDKSTLKSSKDDDRNEGDSEAVSRDGDKGQIMVQDDVVVIDAAETQSSKDTDNSVEPPVTEALDSGELSEQGGLEGSAVIDQTRQISSIDLTTTANSDELSVDNLSEAFVHTHADAISAAVARRRISHDDPQITLKKLASYMEKNQIANRAEVRQQNPELWHEFVTASLPLNAQLGPCRLCRSPNDGRNQRFNSTVLCVNCLKDALELLEMRVDESASS</sequence>
<comment type="caution">
    <text evidence="2">The sequence shown here is derived from an EMBL/GenBank/DDBJ whole genome shotgun (WGS) entry which is preliminary data.</text>
</comment>
<dbReference type="OrthoDB" id="1922977at2759"/>
<dbReference type="EMBL" id="JAGDFL010000007">
    <property type="protein sequence ID" value="KAG7401827.1"/>
    <property type="molecule type" value="Genomic_DNA"/>
</dbReference>
<evidence type="ECO:0000313" key="2">
    <source>
        <dbReference type="EMBL" id="KAG7401827.1"/>
    </source>
</evidence>
<reference evidence="2" key="1">
    <citation type="submission" date="2021-02" db="EMBL/GenBank/DDBJ databases">
        <authorList>
            <person name="Palmer J.M."/>
        </authorList>
    </citation>
    <scope>NUCLEOTIDE SEQUENCE</scope>
    <source>
        <strain evidence="2">SCRP23</strain>
    </source>
</reference>
<feature type="compositionally biased region" description="Low complexity" evidence="1">
    <location>
        <begin position="100"/>
        <end position="109"/>
    </location>
</feature>
<keyword evidence="3" id="KW-1185">Reference proteome</keyword>
<feature type="compositionally biased region" description="Low complexity" evidence="1">
    <location>
        <begin position="67"/>
        <end position="78"/>
    </location>
</feature>
<gene>
    <name evidence="2" type="ORF">PHYBOEH_010290</name>
</gene>